<accession>A0ABS5ZJS3</accession>
<evidence type="ECO:0000313" key="2">
    <source>
        <dbReference type="Proteomes" id="UP000690515"/>
    </source>
</evidence>
<gene>
    <name evidence="1" type="ORF">KCG35_25145</name>
</gene>
<dbReference type="Proteomes" id="UP000690515">
    <property type="component" value="Unassembled WGS sequence"/>
</dbReference>
<reference evidence="1 2" key="1">
    <citation type="submission" date="2021-04" db="EMBL/GenBank/DDBJ databases">
        <authorList>
            <person name="Pira H."/>
            <person name="Risdian C."/>
            <person name="Wink J."/>
        </authorList>
    </citation>
    <scope>NUCLEOTIDE SEQUENCE [LARGE SCALE GENOMIC DNA]</scope>
    <source>
        <strain evidence="1 2">WH53</strain>
    </source>
</reference>
<dbReference type="RefSeq" id="WP_215822596.1">
    <property type="nucleotide sequence ID" value="NZ_JAGSOY010000227.1"/>
</dbReference>
<sequence>MNATLNGKIMQWSKRKKKVEEFFSESVKGRVELRSTHYRGTHDEEGRGYITFDKTEIWSMCTLSFYSIEYERIEEIVEREDITPYEAQKIAHEELASEGKFNQYTYYSSLDEYCNNSIEESIESENLLMRCLAMLDARLGKRRLRALDLSKESQKVLAFYKIRCECEGMPFNKSINFAPTAPDTQKARAGY</sequence>
<protein>
    <submittedName>
        <fullName evidence="1">Uncharacterized protein</fullName>
    </submittedName>
</protein>
<evidence type="ECO:0000313" key="1">
    <source>
        <dbReference type="EMBL" id="MBU2714339.1"/>
    </source>
</evidence>
<dbReference type="InterPro" id="IPR057955">
    <property type="entry name" value="SF0329-like"/>
</dbReference>
<keyword evidence="2" id="KW-1185">Reference proteome</keyword>
<proteinExistence type="predicted"/>
<dbReference type="Pfam" id="PF25753">
    <property type="entry name" value="SF0329"/>
    <property type="match status" value="1"/>
</dbReference>
<name>A0ABS5ZJS3_9GAMM</name>
<comment type="caution">
    <text evidence="1">The sequence shown here is derived from an EMBL/GenBank/DDBJ whole genome shotgun (WGS) entry which is preliminary data.</text>
</comment>
<dbReference type="EMBL" id="JAGSOY010000227">
    <property type="protein sequence ID" value="MBU2714339.1"/>
    <property type="molecule type" value="Genomic_DNA"/>
</dbReference>
<organism evidence="1 2">
    <name type="scientific">Zooshikella harenae</name>
    <dbReference type="NCBI Taxonomy" id="2827238"/>
    <lineage>
        <taxon>Bacteria</taxon>
        <taxon>Pseudomonadati</taxon>
        <taxon>Pseudomonadota</taxon>
        <taxon>Gammaproteobacteria</taxon>
        <taxon>Oceanospirillales</taxon>
        <taxon>Zooshikellaceae</taxon>
        <taxon>Zooshikella</taxon>
    </lineage>
</organism>